<comment type="caution">
    <text evidence="1">The sequence shown here is derived from an EMBL/GenBank/DDBJ whole genome shotgun (WGS) entry which is preliminary data.</text>
</comment>
<evidence type="ECO:0000313" key="2">
    <source>
        <dbReference type="Proteomes" id="UP001183648"/>
    </source>
</evidence>
<evidence type="ECO:0008006" key="3">
    <source>
        <dbReference type="Google" id="ProtNLM"/>
    </source>
</evidence>
<dbReference type="EMBL" id="JAVDYG010000001">
    <property type="protein sequence ID" value="MDR7360686.1"/>
    <property type="molecule type" value="Genomic_DNA"/>
</dbReference>
<proteinExistence type="predicted"/>
<gene>
    <name evidence="1" type="ORF">J2S63_000239</name>
</gene>
<dbReference type="RefSeq" id="WP_310297518.1">
    <property type="nucleotide sequence ID" value="NZ_BAAAPS010000011.1"/>
</dbReference>
<sequence>MSRPSPTLTDWIARWSRRPVLAGSPADLVRPLLSFNQATTGRDGDVELLVAEHQGVWLWGRDDRGAFVERENTPGKPWMPTGEDEAAFWLHHAAFEFLSSHFPAWRSTNDQTEDVAELLLEATDPLPVGEWRWPASRQRMRHREDSLAMVCDHGGLFWLVVGGPDEAALTWADALAVTWDETDSWREHHE</sequence>
<dbReference type="Proteomes" id="UP001183648">
    <property type="component" value="Unassembled WGS sequence"/>
</dbReference>
<keyword evidence="2" id="KW-1185">Reference proteome</keyword>
<protein>
    <recommendedName>
        <fullName evidence="3">SMI1/KNR4 family protein</fullName>
    </recommendedName>
</protein>
<organism evidence="1 2">
    <name type="scientific">Nocardioides marmoribigeumensis</name>
    <dbReference type="NCBI Taxonomy" id="433649"/>
    <lineage>
        <taxon>Bacteria</taxon>
        <taxon>Bacillati</taxon>
        <taxon>Actinomycetota</taxon>
        <taxon>Actinomycetes</taxon>
        <taxon>Propionibacteriales</taxon>
        <taxon>Nocardioidaceae</taxon>
        <taxon>Nocardioides</taxon>
    </lineage>
</organism>
<accession>A0ABU2BQZ3</accession>
<name>A0ABU2BQZ3_9ACTN</name>
<evidence type="ECO:0000313" key="1">
    <source>
        <dbReference type="EMBL" id="MDR7360686.1"/>
    </source>
</evidence>
<reference evidence="1 2" key="1">
    <citation type="submission" date="2023-07" db="EMBL/GenBank/DDBJ databases">
        <title>Sequencing the genomes of 1000 actinobacteria strains.</title>
        <authorList>
            <person name="Klenk H.-P."/>
        </authorList>
    </citation>
    <scope>NUCLEOTIDE SEQUENCE [LARGE SCALE GENOMIC DNA]</scope>
    <source>
        <strain evidence="1 2">DSM 19426</strain>
    </source>
</reference>